<feature type="domain" description="Heterokaryon incompatibility" evidence="1">
    <location>
        <begin position="245"/>
        <end position="408"/>
    </location>
</feature>
<sequence length="775" mass="86170">MSTLLYASQSVAPMADLDKQGRNDTFTDKALSILSQSNLKAAARFFADRVEKMQRERDGWITFFVPDGPEDSQDVGQAQPEDITRIIVAVTGSKHADGNREAEFILAPGSDVPGTRSELPCLFPGGTLIRNTSQTLTELVAAIQTWRQHCHDSHECWKPLAQRRNRNAEYITTGDSGELTRLDWYYRSSSGNQVYYTKSELPPLELENGLLDSIALPSRCLEIVQGDDGQCWFWLRETAGEVGKYVILSHRWVSDTERVRTLKSNYEVRVGGLEDSDVPPIAPGDVTKVFQEAAQLTLELGIKYIWIDSLCIVQDDADDWKYEAARMASYYQNSWLTIVGSSGEGLYQSIDPQILPPVVYLPYDNTPGQHTGIFSMGIQPVSNPRLRDLYTQTVTNSEVLSRGWVFQEWLLSTRIAAFSQGMGVFLVCSEDLPQSTLLNDKIRDERPGLPDKSYKSGLDLSLVGQSDISESWRRVVEAYSGLNLTKLDSDRLVALAGVAAEFGAALAAAYEASQEQHYKPGLAQYLCGLWSEDLARGLQWEVTDRSRPLARVSGFPSWSWASLGRASASKDAVGPPVEGVAARWHTQWRRFHTPLFTLKEVHHVVADLPSIPPVLNPDEVRPITPAQLASDFGVENRFLALHMDGDLRRDFRLEKAWPGGQRDLQRVAKLTANHLAVGDLKETSLISGSAKGSLSVSEKWHQVTALSGKGKAYGWASFDDASLCIENTELGPYTADDSRRPIYAFRLSAAWKVQVGTGLEDKQVDIYAVLSYSRH</sequence>
<comment type="caution">
    <text evidence="2">The sequence shown here is derived from an EMBL/GenBank/DDBJ whole genome shotgun (WGS) entry which is preliminary data.</text>
</comment>
<dbReference type="AlphaFoldDB" id="A0A2P5I036"/>
<dbReference type="InterPro" id="IPR010730">
    <property type="entry name" value="HET"/>
</dbReference>
<proteinExistence type="predicted"/>
<dbReference type="InParanoid" id="A0A2P5I036"/>
<keyword evidence="3" id="KW-1185">Reference proteome</keyword>
<name>A0A2P5I036_DIAHE</name>
<evidence type="ECO:0000313" key="3">
    <source>
        <dbReference type="Proteomes" id="UP000094444"/>
    </source>
</evidence>
<dbReference type="Pfam" id="PF06985">
    <property type="entry name" value="HET"/>
    <property type="match status" value="1"/>
</dbReference>
<dbReference type="PANTHER" id="PTHR33112:SF16">
    <property type="entry name" value="HETEROKARYON INCOMPATIBILITY DOMAIN-CONTAINING PROTEIN"/>
    <property type="match status" value="1"/>
</dbReference>
<dbReference type="PANTHER" id="PTHR33112">
    <property type="entry name" value="DOMAIN PROTEIN, PUTATIVE-RELATED"/>
    <property type="match status" value="1"/>
</dbReference>
<accession>A0A2P5I036</accession>
<evidence type="ECO:0000313" key="2">
    <source>
        <dbReference type="EMBL" id="POS75864.1"/>
    </source>
</evidence>
<organism evidence="2 3">
    <name type="scientific">Diaporthe helianthi</name>
    <dbReference type="NCBI Taxonomy" id="158607"/>
    <lineage>
        <taxon>Eukaryota</taxon>
        <taxon>Fungi</taxon>
        <taxon>Dikarya</taxon>
        <taxon>Ascomycota</taxon>
        <taxon>Pezizomycotina</taxon>
        <taxon>Sordariomycetes</taxon>
        <taxon>Sordariomycetidae</taxon>
        <taxon>Diaporthales</taxon>
        <taxon>Diaporthaceae</taxon>
        <taxon>Diaporthe</taxon>
    </lineage>
</organism>
<protein>
    <recommendedName>
        <fullName evidence="1">Heterokaryon incompatibility domain-containing protein</fullName>
    </recommendedName>
</protein>
<dbReference type="Proteomes" id="UP000094444">
    <property type="component" value="Unassembled WGS sequence"/>
</dbReference>
<gene>
    <name evidence="2" type="ORF">DHEL01_v205753</name>
</gene>
<reference evidence="2" key="1">
    <citation type="submission" date="2017-09" db="EMBL/GenBank/DDBJ databases">
        <title>Polyketide synthases of a Diaporthe helianthi virulent isolate.</title>
        <authorList>
            <person name="Baroncelli R."/>
        </authorList>
    </citation>
    <scope>NUCLEOTIDE SEQUENCE [LARGE SCALE GENOMIC DNA]</scope>
    <source>
        <strain evidence="2">7/96</strain>
    </source>
</reference>
<evidence type="ECO:0000259" key="1">
    <source>
        <dbReference type="Pfam" id="PF06985"/>
    </source>
</evidence>
<dbReference type="OrthoDB" id="4161196at2759"/>
<dbReference type="EMBL" id="MAVT02000435">
    <property type="protein sequence ID" value="POS75864.1"/>
    <property type="molecule type" value="Genomic_DNA"/>
</dbReference>